<keyword evidence="2" id="KW-1185">Reference proteome</keyword>
<dbReference type="EMBL" id="BAABKG010000001">
    <property type="protein sequence ID" value="GAA5141939.1"/>
    <property type="molecule type" value="Genomic_DNA"/>
</dbReference>
<evidence type="ECO:0000313" key="1">
    <source>
        <dbReference type="EMBL" id="GAA5141939.1"/>
    </source>
</evidence>
<evidence type="ECO:0000313" key="2">
    <source>
        <dbReference type="Proteomes" id="UP001500221"/>
    </source>
</evidence>
<dbReference type="InterPro" id="IPR000801">
    <property type="entry name" value="Esterase-like"/>
</dbReference>
<accession>A0ABP9PAL8</accession>
<dbReference type="Pfam" id="PF00756">
    <property type="entry name" value="Esterase"/>
    <property type="match status" value="1"/>
</dbReference>
<dbReference type="RefSeq" id="WP_345454114.1">
    <property type="nucleotide sequence ID" value="NZ_BAABKG010000001.1"/>
</dbReference>
<gene>
    <name evidence="1" type="ORF">GCM10023340_04540</name>
</gene>
<proteinExistence type="predicted"/>
<dbReference type="PANTHER" id="PTHR48098:SF1">
    <property type="entry name" value="DIACYLGLYCEROL ACYLTRANSFERASE_MYCOLYLTRANSFERASE AG85A"/>
    <property type="match status" value="1"/>
</dbReference>
<name>A0ABP9PAL8_9ACTN</name>
<organism evidence="1 2">
    <name type="scientific">Nocardioides marinquilinus</name>
    <dbReference type="NCBI Taxonomy" id="1210400"/>
    <lineage>
        <taxon>Bacteria</taxon>
        <taxon>Bacillati</taxon>
        <taxon>Actinomycetota</taxon>
        <taxon>Actinomycetes</taxon>
        <taxon>Propionibacteriales</taxon>
        <taxon>Nocardioidaceae</taxon>
        <taxon>Nocardioides</taxon>
    </lineage>
</organism>
<dbReference type="InterPro" id="IPR050583">
    <property type="entry name" value="Mycobacterial_A85_antigen"/>
</dbReference>
<dbReference type="Proteomes" id="UP001500221">
    <property type="component" value="Unassembled WGS sequence"/>
</dbReference>
<dbReference type="SUPFAM" id="SSF53474">
    <property type="entry name" value="alpha/beta-Hydrolases"/>
    <property type="match status" value="1"/>
</dbReference>
<dbReference type="InterPro" id="IPR029058">
    <property type="entry name" value="AB_hydrolase_fold"/>
</dbReference>
<sequence length="258" mass="27979">MALISCDFFSEALQVGTSMTVVLPQATEEQIGVQGGGDADRPPPVLYLLHGLSDDHTAWTRYTSIERYATARGLAVVMPAVGRSFYADEVHGHPYWRFVSHELPTVVSSFFRVSTAREDTFVAGLSMGGYGALKLALTHPERFAAAASLSGVADIGLIRERPERSELHERVFGGRIGDADDLFALLEAADPASLPRLFVACGLDEPLLLDANRRLAARARERGVPVTTDERPGEHEWGLWDAVVKDVVAWLPLGATGP</sequence>
<dbReference type="Gene3D" id="3.40.50.1820">
    <property type="entry name" value="alpha/beta hydrolase"/>
    <property type="match status" value="1"/>
</dbReference>
<dbReference type="PANTHER" id="PTHR48098">
    <property type="entry name" value="ENTEROCHELIN ESTERASE-RELATED"/>
    <property type="match status" value="1"/>
</dbReference>
<protein>
    <submittedName>
        <fullName evidence="1">Alpha/beta hydrolase family protein</fullName>
    </submittedName>
</protein>
<keyword evidence="1" id="KW-0378">Hydrolase</keyword>
<comment type="caution">
    <text evidence="1">The sequence shown here is derived from an EMBL/GenBank/DDBJ whole genome shotgun (WGS) entry which is preliminary data.</text>
</comment>
<dbReference type="GO" id="GO:0016787">
    <property type="term" value="F:hydrolase activity"/>
    <property type="evidence" value="ECO:0007669"/>
    <property type="project" value="UniProtKB-KW"/>
</dbReference>
<reference evidence="2" key="1">
    <citation type="journal article" date="2019" name="Int. J. Syst. Evol. Microbiol.">
        <title>The Global Catalogue of Microorganisms (GCM) 10K type strain sequencing project: providing services to taxonomists for standard genome sequencing and annotation.</title>
        <authorList>
            <consortium name="The Broad Institute Genomics Platform"/>
            <consortium name="The Broad Institute Genome Sequencing Center for Infectious Disease"/>
            <person name="Wu L."/>
            <person name="Ma J."/>
        </authorList>
    </citation>
    <scope>NUCLEOTIDE SEQUENCE [LARGE SCALE GENOMIC DNA]</scope>
    <source>
        <strain evidence="2">JCM 18459</strain>
    </source>
</reference>